<sequence>MQSLCPEYIQIADAVNAIRSSGATRQEASHFVCRKLLYEMGETPTTRVVREITGWGSHSDVQQDVKSFMRALRAQGPAPFPETKLPISVQASFLEGILEIYAHARTEASKAFDSARQAFDEERTGFMEREQQLKLKIATLEEHSQAITERLNGLLTHLAVVARANETP</sequence>
<proteinExistence type="predicted"/>
<evidence type="ECO:0000259" key="1">
    <source>
        <dbReference type="Pfam" id="PF11740"/>
    </source>
</evidence>
<comment type="caution">
    <text evidence="2">The sequence shown here is derived from an EMBL/GenBank/DDBJ whole genome shotgun (WGS) entry which is preliminary data.</text>
</comment>
<reference evidence="2 3" key="1">
    <citation type="submission" date="2019-11" db="EMBL/GenBank/DDBJ databases">
        <title>Metabolism of dissolved organic matter in forest soils.</title>
        <authorList>
            <person name="Cyle K.T."/>
            <person name="Wilhelm R.C."/>
            <person name="Martinez C.E."/>
        </authorList>
    </citation>
    <scope>NUCLEOTIDE SEQUENCE [LARGE SCALE GENOMIC DNA]</scope>
    <source>
        <strain evidence="2 3">1N</strain>
    </source>
</reference>
<evidence type="ECO:0000313" key="2">
    <source>
        <dbReference type="EMBL" id="NPT44093.1"/>
    </source>
</evidence>
<feature type="domain" description="KfrA N-terminal DNA-binding" evidence="1">
    <location>
        <begin position="32"/>
        <end position="142"/>
    </location>
</feature>
<accession>A0ABX2BW29</accession>
<dbReference type="RefSeq" id="WP_216673321.1">
    <property type="nucleotide sequence ID" value="NZ_WOEY01000089.1"/>
</dbReference>
<name>A0ABX2BW29_9BURK</name>
<dbReference type="Pfam" id="PF11740">
    <property type="entry name" value="KfrA_N"/>
    <property type="match status" value="1"/>
</dbReference>
<organism evidence="2 3">
    <name type="scientific">Paraburkholderia solitsugae</name>
    <dbReference type="NCBI Taxonomy" id="2675748"/>
    <lineage>
        <taxon>Bacteria</taxon>
        <taxon>Pseudomonadati</taxon>
        <taxon>Pseudomonadota</taxon>
        <taxon>Betaproteobacteria</taxon>
        <taxon>Burkholderiales</taxon>
        <taxon>Burkholderiaceae</taxon>
        <taxon>Paraburkholderia</taxon>
    </lineage>
</organism>
<evidence type="ECO:0000313" key="3">
    <source>
        <dbReference type="Proteomes" id="UP000652198"/>
    </source>
</evidence>
<dbReference type="EMBL" id="WOEY01000089">
    <property type="protein sequence ID" value="NPT44093.1"/>
    <property type="molecule type" value="Genomic_DNA"/>
</dbReference>
<dbReference type="Proteomes" id="UP000652198">
    <property type="component" value="Unassembled WGS sequence"/>
</dbReference>
<dbReference type="InterPro" id="IPR021104">
    <property type="entry name" value="KfrA_DNA-bd_N"/>
</dbReference>
<gene>
    <name evidence="2" type="ORF">GNZ12_22850</name>
</gene>
<protein>
    <recommendedName>
        <fullName evidence="1">KfrA N-terminal DNA-binding domain-containing protein</fullName>
    </recommendedName>
</protein>
<keyword evidence="3" id="KW-1185">Reference proteome</keyword>